<dbReference type="InterPro" id="IPR004875">
    <property type="entry name" value="DDE_SF_endonuclease_dom"/>
</dbReference>
<comment type="caution">
    <text evidence="3">The sequence shown here is derived from an EMBL/GenBank/DDBJ whole genome shotgun (WGS) entry which is preliminary data.</text>
</comment>
<evidence type="ECO:0000313" key="3">
    <source>
        <dbReference type="EMBL" id="CAG9584655.1"/>
    </source>
</evidence>
<dbReference type="GO" id="GO:0003676">
    <property type="term" value="F:nucleic acid binding"/>
    <property type="evidence" value="ECO:0007669"/>
    <property type="project" value="InterPro"/>
</dbReference>
<feature type="region of interest" description="Disordered" evidence="1">
    <location>
        <begin position="293"/>
        <end position="320"/>
    </location>
</feature>
<feature type="region of interest" description="Disordered" evidence="1">
    <location>
        <begin position="192"/>
        <end position="260"/>
    </location>
</feature>
<proteinExistence type="predicted"/>
<reference evidence="3" key="1">
    <citation type="submission" date="2021-09" db="EMBL/GenBank/DDBJ databases">
        <authorList>
            <person name="Martin H S."/>
        </authorList>
    </citation>
    <scope>NUCLEOTIDE SEQUENCE</scope>
</reference>
<feature type="compositionally biased region" description="Polar residues" evidence="1">
    <location>
        <begin position="192"/>
        <end position="216"/>
    </location>
</feature>
<evidence type="ECO:0000256" key="1">
    <source>
        <dbReference type="SAM" id="MobiDB-lite"/>
    </source>
</evidence>
<sequence>MDNHESYLSLEALDCAKNAGVHILTLHPHTPAKLQPLDVSIYGPFKTYYNAAIDSWLLRNPGKPVTIYDLGEIIGSSFQKAMTPRNITNAFAKCGIYPFDRHIFTEEDFLPSSVTDRPCPEDLQGKGNSTPDSISILEECGLEAIVEAPESNVITQPDLNMSPPIKSPEKVALNMADDAKEISEPIFDQSAHFSGQCTSQNKSVNSPDSFNRNTPPKSAKEPSFKSPFDFRNPIKAGPRKTNRKRRKPGRSLILTDTPEKTLIEQEKNAVKRKTEAKKSKIIRTILDSDDEKESLDKVQFAESDDDDGWLESPEEDQDDNVNILTEKDLKNPLPHPPKEGEYVIIELTTKKQRSLYIGNVIKERNNELEYYASFLKRKPGTYKFHMPAKPDLSLVKENDLKYILPKPTLVGTSSRPFYNFSIDFTRLIIY</sequence>
<organism evidence="3 4">
    <name type="scientific">Danaus chrysippus</name>
    <name type="common">African queen</name>
    <dbReference type="NCBI Taxonomy" id="151541"/>
    <lineage>
        <taxon>Eukaryota</taxon>
        <taxon>Metazoa</taxon>
        <taxon>Ecdysozoa</taxon>
        <taxon>Arthropoda</taxon>
        <taxon>Hexapoda</taxon>
        <taxon>Insecta</taxon>
        <taxon>Pterygota</taxon>
        <taxon>Neoptera</taxon>
        <taxon>Endopterygota</taxon>
        <taxon>Lepidoptera</taxon>
        <taxon>Glossata</taxon>
        <taxon>Ditrysia</taxon>
        <taxon>Papilionoidea</taxon>
        <taxon>Nymphalidae</taxon>
        <taxon>Danainae</taxon>
        <taxon>Danaini</taxon>
        <taxon>Danaina</taxon>
        <taxon>Danaus</taxon>
        <taxon>Anosia</taxon>
    </lineage>
</organism>
<evidence type="ECO:0000259" key="2">
    <source>
        <dbReference type="Pfam" id="PF03184"/>
    </source>
</evidence>
<accession>A0A8J2R6W5</accession>
<feature type="compositionally biased region" description="Acidic residues" evidence="1">
    <location>
        <begin position="302"/>
        <end position="319"/>
    </location>
</feature>
<feature type="domain" description="DDE-1" evidence="2">
    <location>
        <begin position="2"/>
        <end position="91"/>
    </location>
</feature>
<dbReference type="Pfam" id="PF03184">
    <property type="entry name" value="DDE_1"/>
    <property type="match status" value="1"/>
</dbReference>
<dbReference type="OrthoDB" id="4327074at2759"/>
<keyword evidence="4" id="KW-1185">Reference proteome</keyword>
<name>A0A8J2R6W5_9NEOP</name>
<protein>
    <submittedName>
        <fullName evidence="3">(African queen) hypothetical protein</fullName>
    </submittedName>
</protein>
<gene>
    <name evidence="3" type="ORF">DCHRY22_LOCUS15208</name>
</gene>
<evidence type="ECO:0000313" key="4">
    <source>
        <dbReference type="Proteomes" id="UP000789524"/>
    </source>
</evidence>
<dbReference type="AlphaFoldDB" id="A0A8J2R6W5"/>
<dbReference type="Proteomes" id="UP000789524">
    <property type="component" value="Unassembled WGS sequence"/>
</dbReference>
<dbReference type="EMBL" id="CAKASE010000082">
    <property type="protein sequence ID" value="CAG9584655.1"/>
    <property type="molecule type" value="Genomic_DNA"/>
</dbReference>
<feature type="compositionally biased region" description="Basic residues" evidence="1">
    <location>
        <begin position="237"/>
        <end position="249"/>
    </location>
</feature>